<comment type="caution">
    <text evidence="2">The sequence shown here is derived from an EMBL/GenBank/DDBJ whole genome shotgun (WGS) entry which is preliminary data.</text>
</comment>
<evidence type="ECO:0000313" key="2">
    <source>
        <dbReference type="EMBL" id="PUU82801.1"/>
    </source>
</evidence>
<sequence length="105" mass="11546">MKKVLSSMILCCPVAMLSPYSSPVKIQDSTSTVQCSMARSESSCIVNGCFSPFFPSFPTSFLACQYADVGLFLQQTFCLKCSNTDTVLSFGMPMYSRAALTRSYR</sequence>
<dbReference type="EMBL" id="NESQ01000021">
    <property type="protein sequence ID" value="PUU82801.1"/>
    <property type="molecule type" value="Genomic_DNA"/>
</dbReference>
<protein>
    <recommendedName>
        <fullName evidence="4">Secreted protein</fullName>
    </recommendedName>
</protein>
<evidence type="ECO:0000256" key="1">
    <source>
        <dbReference type="SAM" id="SignalP"/>
    </source>
</evidence>
<feature type="signal peptide" evidence="1">
    <location>
        <begin position="1"/>
        <end position="23"/>
    </location>
</feature>
<proteinExistence type="predicted"/>
<dbReference type="AlphaFoldDB" id="A0A2T7A4Y2"/>
<organism evidence="2 3">
    <name type="scientific">Tuber borchii</name>
    <name type="common">White truffle</name>
    <dbReference type="NCBI Taxonomy" id="42251"/>
    <lineage>
        <taxon>Eukaryota</taxon>
        <taxon>Fungi</taxon>
        <taxon>Dikarya</taxon>
        <taxon>Ascomycota</taxon>
        <taxon>Pezizomycotina</taxon>
        <taxon>Pezizomycetes</taxon>
        <taxon>Pezizales</taxon>
        <taxon>Tuberaceae</taxon>
        <taxon>Tuber</taxon>
    </lineage>
</organism>
<evidence type="ECO:0000313" key="3">
    <source>
        <dbReference type="Proteomes" id="UP000244722"/>
    </source>
</evidence>
<evidence type="ECO:0008006" key="4">
    <source>
        <dbReference type="Google" id="ProtNLM"/>
    </source>
</evidence>
<gene>
    <name evidence="2" type="ORF">B9Z19DRAFT_1073989</name>
</gene>
<reference evidence="2 3" key="1">
    <citation type="submission" date="2017-04" db="EMBL/GenBank/DDBJ databases">
        <title>Draft genome sequence of Tuber borchii Vittad., a whitish edible truffle.</title>
        <authorList>
            <consortium name="DOE Joint Genome Institute"/>
            <person name="Murat C."/>
            <person name="Kuo A."/>
            <person name="Barry K.W."/>
            <person name="Clum A."/>
            <person name="Dockter R.B."/>
            <person name="Fauchery L."/>
            <person name="Iotti M."/>
            <person name="Kohler A."/>
            <person name="Labutti K."/>
            <person name="Lindquist E.A."/>
            <person name="Lipzen A."/>
            <person name="Ohm R.A."/>
            <person name="Wang M."/>
            <person name="Grigoriev I.V."/>
            <person name="Zambonelli A."/>
            <person name="Martin F.M."/>
        </authorList>
    </citation>
    <scope>NUCLEOTIDE SEQUENCE [LARGE SCALE GENOMIC DNA]</scope>
    <source>
        <strain evidence="2 3">Tbo3840</strain>
    </source>
</reference>
<keyword evidence="1" id="KW-0732">Signal</keyword>
<dbReference type="Proteomes" id="UP000244722">
    <property type="component" value="Unassembled WGS sequence"/>
</dbReference>
<keyword evidence="3" id="KW-1185">Reference proteome</keyword>
<name>A0A2T7A4Y2_TUBBO</name>
<feature type="chain" id="PRO_5015489624" description="Secreted protein" evidence="1">
    <location>
        <begin position="24"/>
        <end position="105"/>
    </location>
</feature>
<accession>A0A2T7A4Y2</accession>